<keyword evidence="3" id="KW-0285">Flavoprotein</keyword>
<sequence length="393" mass="45944">MTLNDKKYDYLIVGAGPYGSIFAYEAAKRGKRSLIIEKRSHIGGNMYTHSEHGITVHDFGAHIFHTDNKEVWDYIRKFAEFNGFQNQVVANYNGSLYNLPFNMNTFYEMWGTKTPAEAKAKIDEQKATAVAAMDGKAPRNLEEQAISLIGTEIYEKLIKGYTEKQWGRKATDLPAFIIKRLPVRFIYDNNYFNHRYQGIPVGGYTQIFDRLIMDNDLIDVQVNADFFAHRDEYMAEFPRIVYTGMIDQFFDYKYGELEYRSLRFESETIDSDNYQGNAVINYTDAETPYTRVMEWRHFDGLADEGKTVITREYPQAWDRSKEAYYPVNDEKNTNMYKQYAKEARANEDKILFGGRLGQYRYFDMDQVINAAFNDLRHEFDLDSGFNFAHDETK</sequence>
<evidence type="ECO:0000256" key="1">
    <source>
        <dbReference type="ARBA" id="ARBA00001974"/>
    </source>
</evidence>
<name>A0A6G8AZN8_9LACO</name>
<dbReference type="InterPro" id="IPR004379">
    <property type="entry name" value="UDP-GALP_mutase"/>
</dbReference>
<evidence type="ECO:0000256" key="5">
    <source>
        <dbReference type="ARBA" id="ARBA00023235"/>
    </source>
</evidence>
<dbReference type="GO" id="GO:0005829">
    <property type="term" value="C:cytosol"/>
    <property type="evidence" value="ECO:0007669"/>
    <property type="project" value="TreeGrafter"/>
</dbReference>
<dbReference type="Gene3D" id="3.40.50.720">
    <property type="entry name" value="NAD(P)-binding Rossmann-like Domain"/>
    <property type="match status" value="3"/>
</dbReference>
<feature type="domain" description="UDP-galactopyranose mutase C-terminal" evidence="6">
    <location>
        <begin position="156"/>
        <end position="361"/>
    </location>
</feature>
<reference evidence="7 8" key="1">
    <citation type="submission" date="2020-03" db="EMBL/GenBank/DDBJ databases">
        <title>Weissella sp. nov., isolated from Cybister lewisianus.</title>
        <authorList>
            <person name="Hyun D.-W."/>
            <person name="Bae J.-W."/>
        </authorList>
    </citation>
    <scope>NUCLEOTIDE SEQUENCE [LARGE SCALE GENOMIC DNA]</scope>
    <source>
        <strain evidence="7 8">HDW19</strain>
    </source>
</reference>
<dbReference type="AlphaFoldDB" id="A0A6G8AZN8"/>
<dbReference type="EMBL" id="CP049888">
    <property type="protein sequence ID" value="QIL50425.1"/>
    <property type="molecule type" value="Genomic_DNA"/>
</dbReference>
<keyword evidence="8" id="KW-1185">Reference proteome</keyword>
<evidence type="ECO:0000313" key="7">
    <source>
        <dbReference type="EMBL" id="QIL50425.1"/>
    </source>
</evidence>
<dbReference type="NCBIfam" id="TIGR00031">
    <property type="entry name" value="UDP-GALP_mutase"/>
    <property type="match status" value="1"/>
</dbReference>
<dbReference type="Pfam" id="PF03275">
    <property type="entry name" value="GLF"/>
    <property type="match status" value="1"/>
</dbReference>
<dbReference type="KEGG" id="wco:G7084_03285"/>
<dbReference type="PANTHER" id="PTHR21197:SF0">
    <property type="entry name" value="UDP-GALACTOPYRANOSE MUTASE"/>
    <property type="match status" value="1"/>
</dbReference>
<gene>
    <name evidence="7" type="primary">glf</name>
    <name evidence="7" type="ORF">G7084_03285</name>
</gene>
<evidence type="ECO:0000256" key="2">
    <source>
        <dbReference type="ARBA" id="ARBA00009321"/>
    </source>
</evidence>
<organism evidence="7 8">
    <name type="scientific">Weissella coleopterorum</name>
    <dbReference type="NCBI Taxonomy" id="2714949"/>
    <lineage>
        <taxon>Bacteria</taxon>
        <taxon>Bacillati</taxon>
        <taxon>Bacillota</taxon>
        <taxon>Bacilli</taxon>
        <taxon>Lactobacillales</taxon>
        <taxon>Lactobacillaceae</taxon>
        <taxon>Weissella</taxon>
    </lineage>
</organism>
<keyword evidence="5 7" id="KW-0413">Isomerase</keyword>
<keyword evidence="4" id="KW-0274">FAD</keyword>
<evidence type="ECO:0000256" key="3">
    <source>
        <dbReference type="ARBA" id="ARBA00022630"/>
    </source>
</evidence>
<accession>A0A6G8AZN8</accession>
<evidence type="ECO:0000256" key="4">
    <source>
        <dbReference type="ARBA" id="ARBA00022827"/>
    </source>
</evidence>
<protein>
    <submittedName>
        <fullName evidence="7">UDP-galactopyranose mutase</fullName>
        <ecNumber evidence="7">5.4.99.9</ecNumber>
    </submittedName>
</protein>
<evidence type="ECO:0000259" key="6">
    <source>
        <dbReference type="Pfam" id="PF03275"/>
    </source>
</evidence>
<comment type="similarity">
    <text evidence="2">Belongs to the UDP-galactopyranose/dTDP-fucopyranose mutase family.</text>
</comment>
<dbReference type="EC" id="5.4.99.9" evidence="7"/>
<dbReference type="InterPro" id="IPR015899">
    <property type="entry name" value="UDP-GalPyranose_mutase_C"/>
</dbReference>
<dbReference type="GO" id="GO:0050660">
    <property type="term" value="F:flavin adenine dinucleotide binding"/>
    <property type="evidence" value="ECO:0007669"/>
    <property type="project" value="TreeGrafter"/>
</dbReference>
<dbReference type="PANTHER" id="PTHR21197">
    <property type="entry name" value="UDP-GALACTOPYRANOSE MUTASE"/>
    <property type="match status" value="1"/>
</dbReference>
<evidence type="ECO:0000313" key="8">
    <source>
        <dbReference type="Proteomes" id="UP000500741"/>
    </source>
</evidence>
<comment type="cofactor">
    <cofactor evidence="1">
        <name>FAD</name>
        <dbReference type="ChEBI" id="CHEBI:57692"/>
    </cofactor>
</comment>
<dbReference type="RefSeq" id="WP_166010025.1">
    <property type="nucleotide sequence ID" value="NZ_CP049888.1"/>
</dbReference>
<dbReference type="Proteomes" id="UP000500741">
    <property type="component" value="Chromosome"/>
</dbReference>
<dbReference type="SUPFAM" id="SSF54373">
    <property type="entry name" value="FAD-linked reductases, C-terminal domain"/>
    <property type="match status" value="1"/>
</dbReference>
<dbReference type="Pfam" id="PF13450">
    <property type="entry name" value="NAD_binding_8"/>
    <property type="match status" value="1"/>
</dbReference>
<proteinExistence type="inferred from homology"/>
<dbReference type="SUPFAM" id="SSF51971">
    <property type="entry name" value="Nucleotide-binding domain"/>
    <property type="match status" value="1"/>
</dbReference>
<dbReference type="GO" id="GO:0008767">
    <property type="term" value="F:UDP-galactopyranose mutase activity"/>
    <property type="evidence" value="ECO:0007669"/>
    <property type="project" value="UniProtKB-EC"/>
</dbReference>